<name>A0A517NLH1_9BACT</name>
<sequence>MDEGPSIVSYVMGAAFCALLIYWQVIRGKAKKATANREPRAITLADLHGKWRVVSFGQNGGKAPFFIARRMKARLVVEGDRFTKFMGDRPFAAGRLVISTDGNHSTFDEYVDTADASDSVSLGIIRWVGDKIEHLQGKAGEDRPTRFPYSSDSKCGYALMKRE</sequence>
<reference evidence="2 3" key="1">
    <citation type="submission" date="2019-02" db="EMBL/GenBank/DDBJ databases">
        <title>Deep-cultivation of Planctomycetes and their phenomic and genomic characterization uncovers novel biology.</title>
        <authorList>
            <person name="Wiegand S."/>
            <person name="Jogler M."/>
            <person name="Boedeker C."/>
            <person name="Pinto D."/>
            <person name="Vollmers J."/>
            <person name="Rivas-Marin E."/>
            <person name="Kohn T."/>
            <person name="Peeters S.H."/>
            <person name="Heuer A."/>
            <person name="Rast P."/>
            <person name="Oberbeckmann S."/>
            <person name="Bunk B."/>
            <person name="Jeske O."/>
            <person name="Meyerdierks A."/>
            <person name="Storesund J.E."/>
            <person name="Kallscheuer N."/>
            <person name="Luecker S."/>
            <person name="Lage O.M."/>
            <person name="Pohl T."/>
            <person name="Merkel B.J."/>
            <person name="Hornburger P."/>
            <person name="Mueller R.-W."/>
            <person name="Bruemmer F."/>
            <person name="Labrenz M."/>
            <person name="Spormann A.M."/>
            <person name="Op den Camp H."/>
            <person name="Overmann J."/>
            <person name="Amann R."/>
            <person name="Jetten M.S.M."/>
            <person name="Mascher T."/>
            <person name="Medema M.H."/>
            <person name="Devos D.P."/>
            <person name="Kaster A.-K."/>
            <person name="Ovreas L."/>
            <person name="Rohde M."/>
            <person name="Galperin M.Y."/>
            <person name="Jogler C."/>
        </authorList>
    </citation>
    <scope>NUCLEOTIDE SEQUENCE [LARGE SCALE GENOMIC DNA]</scope>
    <source>
        <strain evidence="2 3">K22_7</strain>
    </source>
</reference>
<dbReference type="EMBL" id="CP036525">
    <property type="protein sequence ID" value="QDT07981.1"/>
    <property type="molecule type" value="Genomic_DNA"/>
</dbReference>
<dbReference type="Proteomes" id="UP000318538">
    <property type="component" value="Chromosome"/>
</dbReference>
<dbReference type="KEGG" id="rlc:K227x_64110"/>
<feature type="transmembrane region" description="Helical" evidence="1">
    <location>
        <begin position="6"/>
        <end position="23"/>
    </location>
</feature>
<dbReference type="AlphaFoldDB" id="A0A517NLH1"/>
<proteinExistence type="predicted"/>
<evidence type="ECO:0000313" key="2">
    <source>
        <dbReference type="EMBL" id="QDT07981.1"/>
    </source>
</evidence>
<keyword evidence="3" id="KW-1185">Reference proteome</keyword>
<keyword evidence="1" id="KW-0812">Transmembrane</keyword>
<organism evidence="2 3">
    <name type="scientific">Rubripirellula lacrimiformis</name>
    <dbReference type="NCBI Taxonomy" id="1930273"/>
    <lineage>
        <taxon>Bacteria</taxon>
        <taxon>Pseudomonadati</taxon>
        <taxon>Planctomycetota</taxon>
        <taxon>Planctomycetia</taxon>
        <taxon>Pirellulales</taxon>
        <taxon>Pirellulaceae</taxon>
        <taxon>Rubripirellula</taxon>
    </lineage>
</organism>
<gene>
    <name evidence="2" type="ORF">K227x_64110</name>
</gene>
<keyword evidence="1" id="KW-1133">Transmembrane helix</keyword>
<evidence type="ECO:0008006" key="4">
    <source>
        <dbReference type="Google" id="ProtNLM"/>
    </source>
</evidence>
<evidence type="ECO:0000256" key="1">
    <source>
        <dbReference type="SAM" id="Phobius"/>
    </source>
</evidence>
<protein>
    <recommendedName>
        <fullName evidence="4">Lipocalin-like domain-containing protein</fullName>
    </recommendedName>
</protein>
<keyword evidence="1" id="KW-0472">Membrane</keyword>
<evidence type="ECO:0000313" key="3">
    <source>
        <dbReference type="Proteomes" id="UP000318538"/>
    </source>
</evidence>
<dbReference type="RefSeq" id="WP_246146379.1">
    <property type="nucleotide sequence ID" value="NZ_CP036525.1"/>
</dbReference>
<accession>A0A517NLH1</accession>